<evidence type="ECO:0000259" key="3">
    <source>
        <dbReference type="SMART" id="SM01007"/>
    </source>
</evidence>
<dbReference type="SUPFAM" id="SSF53639">
    <property type="entry name" value="AraD/HMP-PK domain-like"/>
    <property type="match status" value="2"/>
</dbReference>
<evidence type="ECO:0000313" key="4">
    <source>
        <dbReference type="EMBL" id="BDD00769.1"/>
    </source>
</evidence>
<feature type="domain" description="Class II aldolase/adducin N-terminal" evidence="3">
    <location>
        <begin position="9"/>
        <end position="185"/>
    </location>
</feature>
<evidence type="ECO:0000256" key="1">
    <source>
        <dbReference type="ARBA" id="ARBA00022723"/>
    </source>
</evidence>
<keyword evidence="2" id="KW-0456">Lyase</keyword>
<name>A0ABM7VIF8_9BACT</name>
<dbReference type="EMBL" id="AP025293">
    <property type="protein sequence ID" value="BDD00769.1"/>
    <property type="molecule type" value="Genomic_DNA"/>
</dbReference>
<dbReference type="RefSeq" id="WP_332921948.1">
    <property type="nucleotide sequence ID" value="NZ_AP025293.1"/>
</dbReference>
<keyword evidence="4" id="KW-0614">Plasmid</keyword>
<evidence type="ECO:0000256" key="2">
    <source>
        <dbReference type="ARBA" id="ARBA00023239"/>
    </source>
</evidence>
<dbReference type="Proteomes" id="UP001354989">
    <property type="component" value="Plasmid pPP1"/>
</dbReference>
<geneLocation type="plasmid" evidence="4 5">
    <name>pPP1</name>
</geneLocation>
<protein>
    <submittedName>
        <fullName evidence="4">L-fuculose-phosphate aldolase</fullName>
    </submittedName>
</protein>
<sequence>MKLTKHPSVIISEIMGIIYKGEMTTLSGGNISMLDEEGNLWISPAGYDKGSLTPKDIVCVKKDGSYEGIHRPSSEFPFHYAIYDRRPDLKAVIHAHPKALVSFSIVREIPDMKILPHTADICPSIGYAPYRLPGSEALGESIANEFEKGFDAVIMENHGTVVGGKDLLSAFQRFEAMETAALSIIDAKKLGGYNVLTDEQVQKSFTQFPQTRTGKSEIAYTTYELAVRDEIIRFVKRACKQKLMNNYFGTVSHRTHGDDFLVTRRHMARRFIRNKDVVKITKGESEAGKEASNLHQLHEAIYAKHDHVNSVIFTQGKGISAFAISDAKFDTRTIPESYILLKDIPFIGYDEFMADPSVLVNTLNKETPIVVIRNFGLVVTGTSMLDAYDRLEVAEFSAESLIESTLIGKLARIGDGEIQDIVDKFLS</sequence>
<dbReference type="PANTHER" id="PTHR22789">
    <property type="entry name" value="FUCULOSE PHOSPHATE ALDOLASE"/>
    <property type="match status" value="1"/>
</dbReference>
<feature type="domain" description="Class II aldolase/adducin N-terminal" evidence="3">
    <location>
        <begin position="229"/>
        <end position="402"/>
    </location>
</feature>
<keyword evidence="5" id="KW-1185">Reference proteome</keyword>
<dbReference type="SMART" id="SM01007">
    <property type="entry name" value="Aldolase_II"/>
    <property type="match status" value="2"/>
</dbReference>
<evidence type="ECO:0000313" key="5">
    <source>
        <dbReference type="Proteomes" id="UP001354989"/>
    </source>
</evidence>
<accession>A0ABM7VIF8</accession>
<organism evidence="4 5">
    <name type="scientific">Persicobacter psychrovividus</name>
    <dbReference type="NCBI Taxonomy" id="387638"/>
    <lineage>
        <taxon>Bacteria</taxon>
        <taxon>Pseudomonadati</taxon>
        <taxon>Bacteroidota</taxon>
        <taxon>Cytophagia</taxon>
        <taxon>Cytophagales</taxon>
        <taxon>Persicobacteraceae</taxon>
        <taxon>Persicobacter</taxon>
    </lineage>
</organism>
<gene>
    <name evidence="4" type="primary">fucA_1</name>
    <name evidence="4" type="ORF">PEPS_30490</name>
</gene>
<dbReference type="InterPro" id="IPR050197">
    <property type="entry name" value="Aldolase_class_II_sugar_metab"/>
</dbReference>
<keyword evidence="1" id="KW-0479">Metal-binding</keyword>
<dbReference type="InterPro" id="IPR036409">
    <property type="entry name" value="Aldolase_II/adducin_N_sf"/>
</dbReference>
<dbReference type="PANTHER" id="PTHR22789:SF0">
    <property type="entry name" value="3-OXO-TETRONATE 4-PHOSPHATE DECARBOXYLASE-RELATED"/>
    <property type="match status" value="1"/>
</dbReference>
<reference evidence="4 5" key="1">
    <citation type="submission" date="2021-12" db="EMBL/GenBank/DDBJ databases">
        <title>Genome sequencing of bacteria with rrn-lacking chromosome and rrn-plasmid.</title>
        <authorList>
            <person name="Anda M."/>
            <person name="Iwasaki W."/>
        </authorList>
    </citation>
    <scope>NUCLEOTIDE SEQUENCE [LARGE SCALE GENOMIC DNA]</scope>
    <source>
        <strain evidence="4 5">NBRC 101262</strain>
        <plasmid evidence="4 5">pPP1</plasmid>
    </source>
</reference>
<dbReference type="Gene3D" id="3.40.225.10">
    <property type="entry name" value="Class II aldolase/adducin N-terminal domain"/>
    <property type="match status" value="2"/>
</dbReference>
<proteinExistence type="predicted"/>
<dbReference type="InterPro" id="IPR001303">
    <property type="entry name" value="Aldolase_II/adducin_N"/>
</dbReference>
<dbReference type="Pfam" id="PF00596">
    <property type="entry name" value="Aldolase_II"/>
    <property type="match status" value="2"/>
</dbReference>